<comment type="caution">
    <text evidence="1">The sequence shown here is derived from an EMBL/GenBank/DDBJ whole genome shotgun (WGS) entry which is preliminary data.</text>
</comment>
<gene>
    <name evidence="1" type="ORF">Goklo_029068</name>
</gene>
<sequence>MASDGISTRLQKEVGSMQQQISKIPEKIAQLETKMENRLQDFRTELRSDLQALFRQYFGPPPAGSSSNISQDKEEGDILLRLAIWSAPSSMVMIFGDGGPIWNSILKRKAYLKGVSLQDRFGCGPFGDPMRELINLKQHGSIFSLKSNNVGVVAITLHYGALNMSIGATTTVSSRTRCLDTGQFMYQKGATLGTSLGNGQIENWADSGLADNS</sequence>
<accession>A0A7J8WAM5</accession>
<organism evidence="1 2">
    <name type="scientific">Gossypium klotzschianum</name>
    <dbReference type="NCBI Taxonomy" id="34286"/>
    <lineage>
        <taxon>Eukaryota</taxon>
        <taxon>Viridiplantae</taxon>
        <taxon>Streptophyta</taxon>
        <taxon>Embryophyta</taxon>
        <taxon>Tracheophyta</taxon>
        <taxon>Spermatophyta</taxon>
        <taxon>Magnoliopsida</taxon>
        <taxon>eudicotyledons</taxon>
        <taxon>Gunneridae</taxon>
        <taxon>Pentapetalae</taxon>
        <taxon>rosids</taxon>
        <taxon>malvids</taxon>
        <taxon>Malvales</taxon>
        <taxon>Malvaceae</taxon>
        <taxon>Malvoideae</taxon>
        <taxon>Gossypium</taxon>
    </lineage>
</organism>
<dbReference type="EMBL" id="JABFAB010243246">
    <property type="protein sequence ID" value="MBA0672076.1"/>
    <property type="molecule type" value="Genomic_DNA"/>
</dbReference>
<dbReference type="AlphaFoldDB" id="A0A7J8WAM5"/>
<protein>
    <submittedName>
        <fullName evidence="1">Uncharacterized protein</fullName>
    </submittedName>
</protein>
<dbReference type="OrthoDB" id="992950at2759"/>
<evidence type="ECO:0000313" key="2">
    <source>
        <dbReference type="Proteomes" id="UP000593573"/>
    </source>
</evidence>
<dbReference type="Proteomes" id="UP000593573">
    <property type="component" value="Unassembled WGS sequence"/>
</dbReference>
<proteinExistence type="predicted"/>
<keyword evidence="2" id="KW-1185">Reference proteome</keyword>
<evidence type="ECO:0000313" key="1">
    <source>
        <dbReference type="EMBL" id="MBA0672076.1"/>
    </source>
</evidence>
<name>A0A7J8WAM5_9ROSI</name>
<reference evidence="1 2" key="1">
    <citation type="journal article" date="2019" name="Genome Biol. Evol.">
        <title>Insights into the evolution of the New World diploid cottons (Gossypium, subgenus Houzingenia) based on genome sequencing.</title>
        <authorList>
            <person name="Grover C.E."/>
            <person name="Arick M.A. 2nd"/>
            <person name="Thrash A."/>
            <person name="Conover J.L."/>
            <person name="Sanders W.S."/>
            <person name="Peterson D.G."/>
            <person name="Frelichowski J.E."/>
            <person name="Scheffler J.A."/>
            <person name="Scheffler B.E."/>
            <person name="Wendel J.F."/>
        </authorList>
    </citation>
    <scope>NUCLEOTIDE SEQUENCE [LARGE SCALE GENOMIC DNA]</scope>
    <source>
        <strain evidence="1">57</strain>
        <tissue evidence="1">Leaf</tissue>
    </source>
</reference>